<organism evidence="4 5">
    <name type="scientific">Yinghuangia soli</name>
    <dbReference type="NCBI Taxonomy" id="2908204"/>
    <lineage>
        <taxon>Bacteria</taxon>
        <taxon>Bacillati</taxon>
        <taxon>Actinomycetota</taxon>
        <taxon>Actinomycetes</taxon>
        <taxon>Kitasatosporales</taxon>
        <taxon>Streptomycetaceae</taxon>
        <taxon>Yinghuangia</taxon>
    </lineage>
</organism>
<keyword evidence="1 2" id="KW-0129">CBS domain</keyword>
<feature type="domain" description="CBS" evidence="3">
    <location>
        <begin position="80"/>
        <end position="139"/>
    </location>
</feature>
<accession>A0AA41Q2J6</accession>
<dbReference type="Proteomes" id="UP001165378">
    <property type="component" value="Unassembled WGS sequence"/>
</dbReference>
<dbReference type="PROSITE" id="PS51371">
    <property type="entry name" value="CBS"/>
    <property type="match status" value="2"/>
</dbReference>
<evidence type="ECO:0000313" key="5">
    <source>
        <dbReference type="Proteomes" id="UP001165378"/>
    </source>
</evidence>
<gene>
    <name evidence="4" type="ORF">LZ495_17110</name>
</gene>
<dbReference type="InterPro" id="IPR046342">
    <property type="entry name" value="CBS_dom_sf"/>
</dbReference>
<dbReference type="PANTHER" id="PTHR43080:SF2">
    <property type="entry name" value="CBS DOMAIN-CONTAINING PROTEIN"/>
    <property type="match status" value="1"/>
</dbReference>
<dbReference type="SMART" id="SM00116">
    <property type="entry name" value="CBS"/>
    <property type="match status" value="2"/>
</dbReference>
<reference evidence="4" key="1">
    <citation type="submission" date="2022-01" db="EMBL/GenBank/DDBJ databases">
        <title>Genome-Based Taxonomic Classification of the Phylum Actinobacteria.</title>
        <authorList>
            <person name="Gao Y."/>
        </authorList>
    </citation>
    <scope>NUCLEOTIDE SEQUENCE</scope>
    <source>
        <strain evidence="4">KLBMP 8922</strain>
    </source>
</reference>
<evidence type="ECO:0000259" key="3">
    <source>
        <dbReference type="PROSITE" id="PS51371"/>
    </source>
</evidence>
<dbReference type="EMBL" id="JAKFHA010000008">
    <property type="protein sequence ID" value="MCF2528927.1"/>
    <property type="molecule type" value="Genomic_DNA"/>
</dbReference>
<evidence type="ECO:0000256" key="1">
    <source>
        <dbReference type="ARBA" id="ARBA00023122"/>
    </source>
</evidence>
<keyword evidence="5" id="KW-1185">Reference proteome</keyword>
<dbReference type="AlphaFoldDB" id="A0AA41Q2J6"/>
<evidence type="ECO:0000256" key="2">
    <source>
        <dbReference type="PROSITE-ProRule" id="PRU00703"/>
    </source>
</evidence>
<dbReference type="InterPro" id="IPR000644">
    <property type="entry name" value="CBS_dom"/>
</dbReference>
<evidence type="ECO:0000313" key="4">
    <source>
        <dbReference type="EMBL" id="MCF2528927.1"/>
    </source>
</evidence>
<dbReference type="PANTHER" id="PTHR43080">
    <property type="entry name" value="CBS DOMAIN-CONTAINING PROTEIN CBSX3, MITOCHONDRIAL"/>
    <property type="match status" value="1"/>
</dbReference>
<dbReference type="SUPFAM" id="SSF54631">
    <property type="entry name" value="CBS-domain pair"/>
    <property type="match status" value="1"/>
</dbReference>
<dbReference type="InterPro" id="IPR051257">
    <property type="entry name" value="Diverse_CBS-Domain"/>
</dbReference>
<proteinExistence type="predicted"/>
<sequence>MNAHVESPPKVGEVMHGPVVSVAADDSLWTAMDVMLGRGLRHLAVVRGETVQGVLADRELAAVWAMNPLGLKNVRAADALAPNQTFIGPEVDVVAAALRMRAAGADAFVVVDEARRPLGIVTDHDLLGVLAGLLGGEGEGVGAPAPRYHGAGHPTLLPD</sequence>
<dbReference type="RefSeq" id="WP_235053089.1">
    <property type="nucleotide sequence ID" value="NZ_JAKFHA010000008.1"/>
</dbReference>
<dbReference type="Gene3D" id="3.10.580.10">
    <property type="entry name" value="CBS-domain"/>
    <property type="match status" value="2"/>
</dbReference>
<name>A0AA41Q2J6_9ACTN</name>
<protein>
    <submittedName>
        <fullName evidence="4">CBS domain-containing protein</fullName>
    </submittedName>
</protein>
<dbReference type="Pfam" id="PF00571">
    <property type="entry name" value="CBS"/>
    <property type="match status" value="2"/>
</dbReference>
<comment type="caution">
    <text evidence="4">The sequence shown here is derived from an EMBL/GenBank/DDBJ whole genome shotgun (WGS) entry which is preliminary data.</text>
</comment>
<feature type="domain" description="CBS" evidence="3">
    <location>
        <begin position="15"/>
        <end position="71"/>
    </location>
</feature>